<proteinExistence type="predicted"/>
<evidence type="ECO:0000313" key="4">
    <source>
        <dbReference type="EMBL" id="MFC0680494.1"/>
    </source>
</evidence>
<organism evidence="4 5">
    <name type="scientific">Lysobacter korlensis</name>
    <dbReference type="NCBI Taxonomy" id="553636"/>
    <lineage>
        <taxon>Bacteria</taxon>
        <taxon>Pseudomonadati</taxon>
        <taxon>Pseudomonadota</taxon>
        <taxon>Gammaproteobacteria</taxon>
        <taxon>Lysobacterales</taxon>
        <taxon>Lysobacteraceae</taxon>
        <taxon>Lysobacter</taxon>
    </lineage>
</organism>
<dbReference type="Pfam" id="PF00571">
    <property type="entry name" value="CBS"/>
    <property type="match status" value="2"/>
</dbReference>
<evidence type="ECO:0000259" key="3">
    <source>
        <dbReference type="PROSITE" id="PS51371"/>
    </source>
</evidence>
<dbReference type="CDD" id="cd04622">
    <property type="entry name" value="CBS_pair_HRP1_like"/>
    <property type="match status" value="1"/>
</dbReference>
<dbReference type="Gene3D" id="3.10.580.10">
    <property type="entry name" value="CBS-domain"/>
    <property type="match status" value="1"/>
</dbReference>
<evidence type="ECO:0000256" key="1">
    <source>
        <dbReference type="ARBA" id="ARBA00023122"/>
    </source>
</evidence>
<name>A0ABV6RU34_9GAMM</name>
<dbReference type="EMBL" id="JBHLTG010000005">
    <property type="protein sequence ID" value="MFC0680494.1"/>
    <property type="molecule type" value="Genomic_DNA"/>
</dbReference>
<dbReference type="PANTHER" id="PTHR43080:SF2">
    <property type="entry name" value="CBS DOMAIN-CONTAINING PROTEIN"/>
    <property type="match status" value="1"/>
</dbReference>
<evidence type="ECO:0000256" key="2">
    <source>
        <dbReference type="PROSITE-ProRule" id="PRU00703"/>
    </source>
</evidence>
<keyword evidence="5" id="KW-1185">Reference proteome</keyword>
<gene>
    <name evidence="4" type="ORF">ACFFGH_21895</name>
</gene>
<keyword evidence="1 2" id="KW-0129">CBS domain</keyword>
<protein>
    <submittedName>
        <fullName evidence="4">CBS domain-containing protein</fullName>
    </submittedName>
</protein>
<comment type="caution">
    <text evidence="4">The sequence shown here is derived from an EMBL/GenBank/DDBJ whole genome shotgun (WGS) entry which is preliminary data.</text>
</comment>
<dbReference type="PROSITE" id="PS51371">
    <property type="entry name" value="CBS"/>
    <property type="match status" value="2"/>
</dbReference>
<feature type="domain" description="CBS" evidence="3">
    <location>
        <begin position="8"/>
        <end position="66"/>
    </location>
</feature>
<sequence>MTQVRELMTPDPEHLSADDTLVTAAQRMRDADVGSLPICDADGRVTGIVTDRDIVVKCIAEGGDPSSATVDSIASEMVYTVGPDDQIENALSVMEDHQVRRLPIVENGKLVGMLAQADVARTMSEPRVGEVVEEISR</sequence>
<dbReference type="SMART" id="SM00116">
    <property type="entry name" value="CBS"/>
    <property type="match status" value="2"/>
</dbReference>
<dbReference type="RefSeq" id="WP_386672279.1">
    <property type="nucleotide sequence ID" value="NZ_JBHLTG010000005.1"/>
</dbReference>
<reference evidence="4 5" key="1">
    <citation type="submission" date="2024-09" db="EMBL/GenBank/DDBJ databases">
        <authorList>
            <person name="Sun Q."/>
            <person name="Mori K."/>
        </authorList>
    </citation>
    <scope>NUCLEOTIDE SEQUENCE [LARGE SCALE GENOMIC DNA]</scope>
    <source>
        <strain evidence="4 5">KCTC 23076</strain>
    </source>
</reference>
<dbReference type="InterPro" id="IPR051257">
    <property type="entry name" value="Diverse_CBS-Domain"/>
</dbReference>
<accession>A0ABV6RU34</accession>
<dbReference type="SUPFAM" id="SSF54631">
    <property type="entry name" value="CBS-domain pair"/>
    <property type="match status" value="1"/>
</dbReference>
<dbReference type="Proteomes" id="UP001589896">
    <property type="component" value="Unassembled WGS sequence"/>
</dbReference>
<dbReference type="InterPro" id="IPR000644">
    <property type="entry name" value="CBS_dom"/>
</dbReference>
<feature type="domain" description="CBS" evidence="3">
    <location>
        <begin position="74"/>
        <end position="131"/>
    </location>
</feature>
<dbReference type="InterPro" id="IPR046342">
    <property type="entry name" value="CBS_dom_sf"/>
</dbReference>
<dbReference type="PANTHER" id="PTHR43080">
    <property type="entry name" value="CBS DOMAIN-CONTAINING PROTEIN CBSX3, MITOCHONDRIAL"/>
    <property type="match status" value="1"/>
</dbReference>
<evidence type="ECO:0000313" key="5">
    <source>
        <dbReference type="Proteomes" id="UP001589896"/>
    </source>
</evidence>